<feature type="compositionally biased region" description="Basic and acidic residues" evidence="1">
    <location>
        <begin position="169"/>
        <end position="184"/>
    </location>
</feature>
<evidence type="ECO:0000256" key="1">
    <source>
        <dbReference type="SAM" id="MobiDB-lite"/>
    </source>
</evidence>
<feature type="region of interest" description="Disordered" evidence="1">
    <location>
        <begin position="150"/>
        <end position="184"/>
    </location>
</feature>
<feature type="compositionally biased region" description="Gly residues" evidence="1">
    <location>
        <begin position="35"/>
        <end position="52"/>
    </location>
</feature>
<name>A0A811NWC9_9POAL</name>
<evidence type="ECO:0000313" key="3">
    <source>
        <dbReference type="Proteomes" id="UP000604825"/>
    </source>
</evidence>
<dbReference type="Proteomes" id="UP000604825">
    <property type="component" value="Unassembled WGS sequence"/>
</dbReference>
<feature type="region of interest" description="Disordered" evidence="1">
    <location>
        <begin position="33"/>
        <end position="105"/>
    </location>
</feature>
<evidence type="ECO:0000313" key="2">
    <source>
        <dbReference type="EMBL" id="CAD6232347.1"/>
    </source>
</evidence>
<proteinExistence type="predicted"/>
<protein>
    <submittedName>
        <fullName evidence="2">Uncharacterized protein</fullName>
    </submittedName>
</protein>
<organism evidence="2 3">
    <name type="scientific">Miscanthus lutarioriparius</name>
    <dbReference type="NCBI Taxonomy" id="422564"/>
    <lineage>
        <taxon>Eukaryota</taxon>
        <taxon>Viridiplantae</taxon>
        <taxon>Streptophyta</taxon>
        <taxon>Embryophyta</taxon>
        <taxon>Tracheophyta</taxon>
        <taxon>Spermatophyta</taxon>
        <taxon>Magnoliopsida</taxon>
        <taxon>Liliopsida</taxon>
        <taxon>Poales</taxon>
        <taxon>Poaceae</taxon>
        <taxon>PACMAD clade</taxon>
        <taxon>Panicoideae</taxon>
        <taxon>Andropogonodae</taxon>
        <taxon>Andropogoneae</taxon>
        <taxon>Saccharinae</taxon>
        <taxon>Miscanthus</taxon>
    </lineage>
</organism>
<accession>A0A811NWC9</accession>
<dbReference type="AlphaFoldDB" id="A0A811NWC9"/>
<reference evidence="2" key="1">
    <citation type="submission" date="2020-10" db="EMBL/GenBank/DDBJ databases">
        <authorList>
            <person name="Han B."/>
            <person name="Lu T."/>
            <person name="Zhao Q."/>
            <person name="Huang X."/>
            <person name="Zhao Y."/>
        </authorList>
    </citation>
    <scope>NUCLEOTIDE SEQUENCE</scope>
</reference>
<sequence length="184" mass="19213">MAKGRALLRWAREGAGVCAGLLRRRRCCPSVPTAAGGGIGKAGGGGAGGGMGAAAEEPAGEAELPGGAGADERRCSGEEQSSWGAGKGNDSRREEKSGRDDEKPMSILTCRFGSMDGWPTGTPVRTIGLLLLGRLLIGLGGMNWDVIERSSPPRPCRAAPLLRDAGSPDWRRPEDESERRRGMT</sequence>
<comment type="caution">
    <text evidence="2">The sequence shown here is derived from an EMBL/GenBank/DDBJ whole genome shotgun (WGS) entry which is preliminary data.</text>
</comment>
<dbReference type="EMBL" id="CAJGYO010000005">
    <property type="protein sequence ID" value="CAD6232347.1"/>
    <property type="molecule type" value="Genomic_DNA"/>
</dbReference>
<gene>
    <name evidence="2" type="ORF">NCGR_LOCUS22032</name>
</gene>
<feature type="compositionally biased region" description="Basic and acidic residues" evidence="1">
    <location>
        <begin position="89"/>
        <end position="104"/>
    </location>
</feature>
<feature type="compositionally biased region" description="Low complexity" evidence="1">
    <location>
        <begin position="53"/>
        <end position="65"/>
    </location>
</feature>
<keyword evidence="3" id="KW-1185">Reference proteome</keyword>